<evidence type="ECO:0000259" key="1">
    <source>
        <dbReference type="PROSITE" id="PS50011"/>
    </source>
</evidence>
<dbReference type="AlphaFoldDB" id="A0AAD6REN5"/>
<protein>
    <recommendedName>
        <fullName evidence="1">Protein kinase domain-containing protein</fullName>
    </recommendedName>
</protein>
<dbReference type="GO" id="GO:0004672">
    <property type="term" value="F:protein kinase activity"/>
    <property type="evidence" value="ECO:0007669"/>
    <property type="project" value="InterPro"/>
</dbReference>
<reference evidence="2" key="1">
    <citation type="journal article" date="2023" name="Mol. Ecol. Resour.">
        <title>Chromosome-level genome assembly of a triploid poplar Populus alba 'Berolinensis'.</title>
        <authorList>
            <person name="Chen S."/>
            <person name="Yu Y."/>
            <person name="Wang X."/>
            <person name="Wang S."/>
            <person name="Zhang T."/>
            <person name="Zhou Y."/>
            <person name="He R."/>
            <person name="Meng N."/>
            <person name="Wang Y."/>
            <person name="Liu W."/>
            <person name="Liu Z."/>
            <person name="Liu J."/>
            <person name="Guo Q."/>
            <person name="Huang H."/>
            <person name="Sederoff R.R."/>
            <person name="Wang G."/>
            <person name="Qu G."/>
            <person name="Chen S."/>
        </authorList>
    </citation>
    <scope>NUCLEOTIDE SEQUENCE</scope>
    <source>
        <strain evidence="2">SC-2020</strain>
    </source>
</reference>
<comment type="caution">
    <text evidence="2">The sequence shown here is derived from an EMBL/GenBank/DDBJ whole genome shotgun (WGS) entry which is preliminary data.</text>
</comment>
<dbReference type="PANTHER" id="PTHR45927:SF7">
    <property type="entry name" value="LYSM-DOMAIN RECEPTOR-LIKE KINASE"/>
    <property type="match status" value="1"/>
</dbReference>
<dbReference type="EMBL" id="JAQIZT010000002">
    <property type="protein sequence ID" value="KAJ7007307.1"/>
    <property type="molecule type" value="Genomic_DNA"/>
</dbReference>
<dbReference type="InterPro" id="IPR000719">
    <property type="entry name" value="Prot_kinase_dom"/>
</dbReference>
<organism evidence="2 3">
    <name type="scientific">Populus alba x Populus x berolinensis</name>
    <dbReference type="NCBI Taxonomy" id="444605"/>
    <lineage>
        <taxon>Eukaryota</taxon>
        <taxon>Viridiplantae</taxon>
        <taxon>Streptophyta</taxon>
        <taxon>Embryophyta</taxon>
        <taxon>Tracheophyta</taxon>
        <taxon>Spermatophyta</taxon>
        <taxon>Magnoliopsida</taxon>
        <taxon>eudicotyledons</taxon>
        <taxon>Gunneridae</taxon>
        <taxon>Pentapetalae</taxon>
        <taxon>rosids</taxon>
        <taxon>fabids</taxon>
        <taxon>Malpighiales</taxon>
        <taxon>Salicaceae</taxon>
        <taxon>Saliceae</taxon>
        <taxon>Populus</taxon>
    </lineage>
</organism>
<dbReference type="Pfam" id="PF07714">
    <property type="entry name" value="PK_Tyr_Ser-Thr"/>
    <property type="match status" value="1"/>
</dbReference>
<dbReference type="Proteomes" id="UP001164929">
    <property type="component" value="Chromosome 2"/>
</dbReference>
<evidence type="ECO:0000313" key="3">
    <source>
        <dbReference type="Proteomes" id="UP001164929"/>
    </source>
</evidence>
<accession>A0AAD6REN5</accession>
<gene>
    <name evidence="2" type="ORF">NC653_006371</name>
</gene>
<dbReference type="SUPFAM" id="SSF56112">
    <property type="entry name" value="Protein kinase-like (PK-like)"/>
    <property type="match status" value="1"/>
</dbReference>
<evidence type="ECO:0000313" key="2">
    <source>
        <dbReference type="EMBL" id="KAJ7007307.1"/>
    </source>
</evidence>
<dbReference type="GO" id="GO:0005524">
    <property type="term" value="F:ATP binding"/>
    <property type="evidence" value="ECO:0007669"/>
    <property type="project" value="InterPro"/>
</dbReference>
<dbReference type="PANTHER" id="PTHR45927">
    <property type="entry name" value="LYSM-DOMAIN RECEPTOR-LIKE KINASE-RELATED"/>
    <property type="match status" value="1"/>
</dbReference>
<dbReference type="Gene3D" id="1.10.510.10">
    <property type="entry name" value="Transferase(Phosphotransferase) domain 1"/>
    <property type="match status" value="1"/>
</dbReference>
<name>A0AAD6REN5_9ROSI</name>
<dbReference type="InterPro" id="IPR011009">
    <property type="entry name" value="Kinase-like_dom_sf"/>
</dbReference>
<keyword evidence="3" id="KW-1185">Reference proteome</keyword>
<proteinExistence type="predicted"/>
<dbReference type="InterPro" id="IPR001245">
    <property type="entry name" value="Ser-Thr/Tyr_kinase_cat_dom"/>
</dbReference>
<feature type="domain" description="Protein kinase" evidence="1">
    <location>
        <begin position="1"/>
        <end position="71"/>
    </location>
</feature>
<sequence>MLLMDFTISTASPNLLMCTVHQDIKSSNVLLNGNPRAKISNFSLARDATRKTSAALTKHVVGTTWRPSMLG</sequence>
<dbReference type="InterPro" id="IPR052611">
    <property type="entry name" value="Plant_RLK_LysM"/>
</dbReference>
<dbReference type="PROSITE" id="PS50011">
    <property type="entry name" value="PROTEIN_KINASE_DOM"/>
    <property type="match status" value="1"/>
</dbReference>